<dbReference type="AlphaFoldDB" id="A0A3S5BBD2"/>
<proteinExistence type="predicted"/>
<evidence type="ECO:0000313" key="1">
    <source>
        <dbReference type="EMBL" id="VEL18430.1"/>
    </source>
</evidence>
<evidence type="ECO:0000313" key="2">
    <source>
        <dbReference type="Proteomes" id="UP000784294"/>
    </source>
</evidence>
<protein>
    <submittedName>
        <fullName evidence="1">Uncharacterized protein</fullName>
    </submittedName>
</protein>
<keyword evidence="2" id="KW-1185">Reference proteome</keyword>
<name>A0A3S5BBD2_9PLAT</name>
<organism evidence="1 2">
    <name type="scientific">Protopolystoma xenopodis</name>
    <dbReference type="NCBI Taxonomy" id="117903"/>
    <lineage>
        <taxon>Eukaryota</taxon>
        <taxon>Metazoa</taxon>
        <taxon>Spiralia</taxon>
        <taxon>Lophotrochozoa</taxon>
        <taxon>Platyhelminthes</taxon>
        <taxon>Monogenea</taxon>
        <taxon>Polyopisthocotylea</taxon>
        <taxon>Polystomatidea</taxon>
        <taxon>Polystomatidae</taxon>
        <taxon>Protopolystoma</taxon>
    </lineage>
</organism>
<reference evidence="1" key="1">
    <citation type="submission" date="2018-11" db="EMBL/GenBank/DDBJ databases">
        <authorList>
            <consortium name="Pathogen Informatics"/>
        </authorList>
    </citation>
    <scope>NUCLEOTIDE SEQUENCE</scope>
</reference>
<gene>
    <name evidence="1" type="ORF">PXEA_LOCUS11870</name>
</gene>
<dbReference type="EMBL" id="CAAALY010036980">
    <property type="protein sequence ID" value="VEL18430.1"/>
    <property type="molecule type" value="Genomic_DNA"/>
</dbReference>
<dbReference type="Proteomes" id="UP000784294">
    <property type="component" value="Unassembled WGS sequence"/>
</dbReference>
<comment type="caution">
    <text evidence="1">The sequence shown here is derived from an EMBL/GenBank/DDBJ whole genome shotgun (WGS) entry which is preliminary data.</text>
</comment>
<sequence length="123" mass="13753">MDSRILHFLIVTPLDFVSRPCDAFRYFGSFSVHVSAQSLMFLDSQADLSFSFINLLMLTVVANQFVNHPVLHRHDYTVGWISRVNSSLRIRSASKMSSSLSNISSKALNALSSEMFVPTPPAQ</sequence>
<accession>A0A3S5BBD2</accession>